<keyword evidence="1" id="KW-0802">TPR repeat</keyword>
<dbReference type="GO" id="GO:0003729">
    <property type="term" value="F:mRNA binding"/>
    <property type="evidence" value="ECO:0007669"/>
    <property type="project" value="InterPro"/>
</dbReference>
<organism evidence="3">
    <name type="scientific">Timspurckia oligopyrenoides</name>
    <dbReference type="NCBI Taxonomy" id="708627"/>
    <lineage>
        <taxon>Eukaryota</taxon>
        <taxon>Rhodophyta</taxon>
        <taxon>Bangiophyceae</taxon>
        <taxon>Porphyridiales</taxon>
        <taxon>Porphyridiaceae</taxon>
        <taxon>Timspurckia</taxon>
    </lineage>
</organism>
<dbReference type="Pfam" id="PF13432">
    <property type="entry name" value="TPR_16"/>
    <property type="match status" value="1"/>
</dbReference>
<dbReference type="InterPro" id="IPR019734">
    <property type="entry name" value="TPR_rpt"/>
</dbReference>
<evidence type="ECO:0000256" key="2">
    <source>
        <dbReference type="SAM" id="MobiDB-lite"/>
    </source>
</evidence>
<dbReference type="SMART" id="SM00386">
    <property type="entry name" value="HAT"/>
    <property type="match status" value="8"/>
</dbReference>
<evidence type="ECO:0000256" key="1">
    <source>
        <dbReference type="PROSITE-ProRule" id="PRU00339"/>
    </source>
</evidence>
<protein>
    <submittedName>
        <fullName evidence="3">Uncharacterized protein</fullName>
    </submittedName>
</protein>
<dbReference type="SUPFAM" id="SSF81901">
    <property type="entry name" value="HCP-like"/>
    <property type="match status" value="1"/>
</dbReference>
<dbReference type="AlphaFoldDB" id="A0A7S0ZAL8"/>
<dbReference type="GO" id="GO:0006397">
    <property type="term" value="P:mRNA processing"/>
    <property type="evidence" value="ECO:0007669"/>
    <property type="project" value="InterPro"/>
</dbReference>
<dbReference type="Pfam" id="PF13181">
    <property type="entry name" value="TPR_8"/>
    <property type="match status" value="1"/>
</dbReference>
<feature type="repeat" description="TPR" evidence="1">
    <location>
        <begin position="195"/>
        <end position="228"/>
    </location>
</feature>
<dbReference type="PANTHER" id="PTHR44917:SF1">
    <property type="entry name" value="PROTEIN HIGH CHLOROPHYLL FLUORESCENT 107"/>
    <property type="match status" value="1"/>
</dbReference>
<proteinExistence type="predicted"/>
<dbReference type="SUPFAM" id="SSF48452">
    <property type="entry name" value="TPR-like"/>
    <property type="match status" value="1"/>
</dbReference>
<feature type="region of interest" description="Disordered" evidence="2">
    <location>
        <begin position="23"/>
        <end position="87"/>
    </location>
</feature>
<sequence>MSAFISPSLYLSLRFGLDKRNESTRKSVSYRPRLDCKSEPRKNSRQTRTAQHSQLQTSSTSRTERTSRSSSDSNSRSRHLRSRQDRETRKAAGLLYLQAQTYANDGKFSEARHAFEKLTQEFSADGRYWLGFAQMEARSGNTERARELFRAGAESNNRSQGHLLHAWAVLEERTGNCDRARKLFRRCIAINRNDVLAYQALALLEERSGDTQRAIELFEKAAELPAASRHAAFWNAYGVVQQKRNEYESACQCFQRATSIDPEHFRSWQAWAISEERLGEIDTAVMLFEKALTIDPHSAPSFQAYGLCEARRGNIDKARKLFKCGITACPSHAPLFHAWALLEERAGNFELARALFEQGVRADSENAVVLRSWAQMELRLGHIDRSSSSWNLPFLPERKVRRGQLSRYAEKMIIVRRLIEHRTKEDLKLVLTWLGRAAEKDKRVRSEFAQKSSDETSKLLQWAQRRSKQDIEAFEQWFEGWYEKDRRIVSYIFGWNIPKRASSGITNKLKIPTEWYTLSSAPRKTLREADDEFFNDNAVEYTLIAEFFGTFATNLSNRMALSCALLGISGALVFYAVHAGLYDIATEAIHAHSPQPPSGVDAHLIELHGTVNAENVVDSKSLLGIL</sequence>
<dbReference type="Gene3D" id="1.25.40.10">
    <property type="entry name" value="Tetratricopeptide repeat domain"/>
    <property type="match status" value="1"/>
</dbReference>
<dbReference type="InterPro" id="IPR011990">
    <property type="entry name" value="TPR-like_helical_dom_sf"/>
</dbReference>
<dbReference type="PROSITE" id="PS50005">
    <property type="entry name" value="TPR"/>
    <property type="match status" value="3"/>
</dbReference>
<dbReference type="PANTHER" id="PTHR44917">
    <property type="entry name" value="PROTEIN HIGH CHLOROPHYLL FLUORESCENT 107"/>
    <property type="match status" value="1"/>
</dbReference>
<dbReference type="SMART" id="SM00028">
    <property type="entry name" value="TPR"/>
    <property type="match status" value="8"/>
</dbReference>
<feature type="repeat" description="TPR" evidence="1">
    <location>
        <begin position="265"/>
        <end position="298"/>
    </location>
</feature>
<dbReference type="Pfam" id="PF13428">
    <property type="entry name" value="TPR_14"/>
    <property type="match status" value="1"/>
</dbReference>
<gene>
    <name evidence="3" type="ORF">TOLI1172_LOCUS348</name>
</gene>
<reference evidence="3" key="1">
    <citation type="submission" date="2021-01" db="EMBL/GenBank/DDBJ databases">
        <authorList>
            <person name="Corre E."/>
            <person name="Pelletier E."/>
            <person name="Niang G."/>
            <person name="Scheremetjew M."/>
            <person name="Finn R."/>
            <person name="Kale V."/>
            <person name="Holt S."/>
            <person name="Cochrane G."/>
            <person name="Meng A."/>
            <person name="Brown T."/>
            <person name="Cohen L."/>
        </authorList>
    </citation>
    <scope>NUCLEOTIDE SEQUENCE</scope>
    <source>
        <strain evidence="3">CCMP3278</strain>
    </source>
</reference>
<feature type="compositionally biased region" description="Polar residues" evidence="2">
    <location>
        <begin position="46"/>
        <end position="56"/>
    </location>
</feature>
<dbReference type="InterPro" id="IPR044624">
    <property type="entry name" value="Mbb1-like"/>
</dbReference>
<feature type="repeat" description="TPR" evidence="1">
    <location>
        <begin position="231"/>
        <end position="264"/>
    </location>
</feature>
<dbReference type="GO" id="GO:0006417">
    <property type="term" value="P:regulation of translation"/>
    <property type="evidence" value="ECO:0007669"/>
    <property type="project" value="TreeGrafter"/>
</dbReference>
<evidence type="ECO:0000313" key="3">
    <source>
        <dbReference type="EMBL" id="CAD8815960.1"/>
    </source>
</evidence>
<accession>A0A7S0ZAL8</accession>
<name>A0A7S0ZAL8_9RHOD</name>
<dbReference type="InterPro" id="IPR003107">
    <property type="entry name" value="HAT"/>
</dbReference>
<feature type="compositionally biased region" description="Basic and acidic residues" evidence="2">
    <location>
        <begin position="32"/>
        <end position="42"/>
    </location>
</feature>
<dbReference type="GO" id="GO:0003727">
    <property type="term" value="F:single-stranded RNA binding"/>
    <property type="evidence" value="ECO:0007669"/>
    <property type="project" value="TreeGrafter"/>
</dbReference>
<dbReference type="EMBL" id="HBFP01000463">
    <property type="protein sequence ID" value="CAD8815960.1"/>
    <property type="molecule type" value="Transcribed_RNA"/>
</dbReference>